<reference evidence="1 2" key="1">
    <citation type="submission" date="2016-03" db="EMBL/GenBank/DDBJ databases">
        <title>Genome sequencing of Devosia sp. S37.</title>
        <authorList>
            <person name="Mohd Nor M."/>
        </authorList>
    </citation>
    <scope>NUCLEOTIDE SEQUENCE [LARGE SCALE GENOMIC DNA]</scope>
    <source>
        <strain evidence="1 2">S37</strain>
    </source>
</reference>
<dbReference type="AlphaFoldDB" id="A0A178I1F7"/>
<dbReference type="OrthoDB" id="156685at2"/>
<accession>A0A178I1F7</accession>
<evidence type="ECO:0000313" key="2">
    <source>
        <dbReference type="Proteomes" id="UP000078389"/>
    </source>
</evidence>
<dbReference type="EMBL" id="LVVY01000068">
    <property type="protein sequence ID" value="OAM78550.1"/>
    <property type="molecule type" value="Genomic_DNA"/>
</dbReference>
<dbReference type="Pfam" id="PF21820">
    <property type="entry name" value="DUF6886"/>
    <property type="match status" value="1"/>
</dbReference>
<organism evidence="1 2">
    <name type="scientific">Devosia elaeis</name>
    <dbReference type="NCBI Taxonomy" id="1770058"/>
    <lineage>
        <taxon>Bacteria</taxon>
        <taxon>Pseudomonadati</taxon>
        <taxon>Pseudomonadota</taxon>
        <taxon>Alphaproteobacteria</taxon>
        <taxon>Hyphomicrobiales</taxon>
        <taxon>Devosiaceae</taxon>
        <taxon>Devosia</taxon>
    </lineage>
</organism>
<dbReference type="RefSeq" id="WP_067453107.1">
    <property type="nucleotide sequence ID" value="NZ_LVVY01000068.1"/>
</dbReference>
<name>A0A178I1F7_9HYPH</name>
<dbReference type="STRING" id="1770058.A3840_05485"/>
<proteinExistence type="predicted"/>
<gene>
    <name evidence="1" type="ORF">A3840_05485</name>
</gene>
<evidence type="ECO:0000313" key="1">
    <source>
        <dbReference type="EMBL" id="OAM78550.1"/>
    </source>
</evidence>
<sequence>MRLFHFSDDAAISTFIPRPVLVPSQRAPGMEWLNGALVWAIEERVDFMYLFPRDCPRILISATERTNEADRTRWLGAYRAVAYIERDRLREIATTALHRYHLPNDSFENLQDAGMWVSRIAVKPLRCDMLSDLPAALATRGVDLRVVDSLLPLKGLWQTTLHASGIRLRNARGWA</sequence>
<dbReference type="InterPro" id="IPR049253">
    <property type="entry name" value="DUF6886"/>
</dbReference>
<dbReference type="Proteomes" id="UP000078389">
    <property type="component" value="Unassembled WGS sequence"/>
</dbReference>
<keyword evidence="2" id="KW-1185">Reference proteome</keyword>
<protein>
    <submittedName>
        <fullName evidence="1">Uncharacterized protein</fullName>
    </submittedName>
</protein>
<comment type="caution">
    <text evidence="1">The sequence shown here is derived from an EMBL/GenBank/DDBJ whole genome shotgun (WGS) entry which is preliminary data.</text>
</comment>